<feature type="region of interest" description="Disordered" evidence="8">
    <location>
        <begin position="88"/>
        <end position="115"/>
    </location>
</feature>
<proteinExistence type="inferred from homology"/>
<dbReference type="GO" id="GO:0005634">
    <property type="term" value="C:nucleus"/>
    <property type="evidence" value="ECO:0007669"/>
    <property type="project" value="UniProtKB-SubCell"/>
</dbReference>
<dbReference type="Pfam" id="PF13359">
    <property type="entry name" value="DDE_Tnp_4"/>
    <property type="match status" value="1"/>
</dbReference>
<dbReference type="GO" id="GO:0004518">
    <property type="term" value="F:nuclease activity"/>
    <property type="evidence" value="ECO:0007669"/>
    <property type="project" value="UniProtKB-KW"/>
</dbReference>
<dbReference type="AlphaFoldDB" id="A0AAV0LH81"/>
<sequence length="115" mass="12962">GGGPRTRKQLFNYYHSSLRNVIERCFGVLKARFPILKHMPPFALKKQAHIVLACCVIHNFIRIHSGDDTLFEGAQNYCTGENANGVQEGQEREAYNHSSSQTRAMDARRDGIANN</sequence>
<evidence type="ECO:0000256" key="6">
    <source>
        <dbReference type="ARBA" id="ARBA00022801"/>
    </source>
</evidence>
<comment type="cofactor">
    <cofactor evidence="1">
        <name>a divalent metal cation</name>
        <dbReference type="ChEBI" id="CHEBI:60240"/>
    </cofactor>
</comment>
<feature type="compositionally biased region" description="Basic and acidic residues" evidence="8">
    <location>
        <begin position="105"/>
        <end position="115"/>
    </location>
</feature>
<comment type="subcellular location">
    <subcellularLocation>
        <location evidence="2">Nucleus</location>
    </subcellularLocation>
</comment>
<evidence type="ECO:0000313" key="10">
    <source>
        <dbReference type="EMBL" id="CAI0433703.1"/>
    </source>
</evidence>
<dbReference type="EMBL" id="CAMGYJ010000006">
    <property type="protein sequence ID" value="CAI0433703.1"/>
    <property type="molecule type" value="Genomic_DNA"/>
</dbReference>
<accession>A0AAV0LH81</accession>
<evidence type="ECO:0000256" key="1">
    <source>
        <dbReference type="ARBA" id="ARBA00001968"/>
    </source>
</evidence>
<keyword evidence="11" id="KW-1185">Reference proteome</keyword>
<comment type="similarity">
    <text evidence="3">Belongs to the HARBI1 family.</text>
</comment>
<dbReference type="InterPro" id="IPR027806">
    <property type="entry name" value="HARBI1_dom"/>
</dbReference>
<evidence type="ECO:0000313" key="11">
    <source>
        <dbReference type="Proteomes" id="UP001154282"/>
    </source>
</evidence>
<dbReference type="GO" id="GO:0016787">
    <property type="term" value="F:hydrolase activity"/>
    <property type="evidence" value="ECO:0007669"/>
    <property type="project" value="UniProtKB-KW"/>
</dbReference>
<feature type="non-terminal residue" evidence="10">
    <location>
        <position position="1"/>
    </location>
</feature>
<keyword evidence="6" id="KW-0378">Hydrolase</keyword>
<dbReference type="GO" id="GO:0046872">
    <property type="term" value="F:metal ion binding"/>
    <property type="evidence" value="ECO:0007669"/>
    <property type="project" value="UniProtKB-KW"/>
</dbReference>
<dbReference type="Proteomes" id="UP001154282">
    <property type="component" value="Unassembled WGS sequence"/>
</dbReference>
<dbReference type="PANTHER" id="PTHR22930">
    <property type="match status" value="1"/>
</dbReference>
<evidence type="ECO:0000259" key="9">
    <source>
        <dbReference type="Pfam" id="PF13359"/>
    </source>
</evidence>
<protein>
    <recommendedName>
        <fullName evidence="9">DDE Tnp4 domain-containing protein</fullName>
    </recommendedName>
</protein>
<keyword evidence="7" id="KW-0539">Nucleus</keyword>
<keyword evidence="4" id="KW-0540">Nuclease</keyword>
<evidence type="ECO:0000256" key="8">
    <source>
        <dbReference type="SAM" id="MobiDB-lite"/>
    </source>
</evidence>
<dbReference type="InterPro" id="IPR045249">
    <property type="entry name" value="HARBI1-like"/>
</dbReference>
<evidence type="ECO:0000256" key="4">
    <source>
        <dbReference type="ARBA" id="ARBA00022722"/>
    </source>
</evidence>
<reference evidence="10" key="1">
    <citation type="submission" date="2022-08" db="EMBL/GenBank/DDBJ databases">
        <authorList>
            <person name="Gutierrez-Valencia J."/>
        </authorList>
    </citation>
    <scope>NUCLEOTIDE SEQUENCE</scope>
</reference>
<evidence type="ECO:0000256" key="5">
    <source>
        <dbReference type="ARBA" id="ARBA00022723"/>
    </source>
</evidence>
<evidence type="ECO:0000256" key="2">
    <source>
        <dbReference type="ARBA" id="ARBA00004123"/>
    </source>
</evidence>
<evidence type="ECO:0000256" key="3">
    <source>
        <dbReference type="ARBA" id="ARBA00006958"/>
    </source>
</evidence>
<feature type="domain" description="DDE Tnp4" evidence="9">
    <location>
        <begin position="7"/>
        <end position="59"/>
    </location>
</feature>
<evidence type="ECO:0000256" key="7">
    <source>
        <dbReference type="ARBA" id="ARBA00023242"/>
    </source>
</evidence>
<dbReference type="PANTHER" id="PTHR22930:SF228">
    <property type="entry name" value="PROTEIN ALP1-LIKE"/>
    <property type="match status" value="1"/>
</dbReference>
<gene>
    <name evidence="10" type="ORF">LITE_LOCUS23992</name>
</gene>
<keyword evidence="5" id="KW-0479">Metal-binding</keyword>
<name>A0AAV0LH81_9ROSI</name>
<comment type="caution">
    <text evidence="10">The sequence shown here is derived from an EMBL/GenBank/DDBJ whole genome shotgun (WGS) entry which is preliminary data.</text>
</comment>
<organism evidence="10 11">
    <name type="scientific">Linum tenue</name>
    <dbReference type="NCBI Taxonomy" id="586396"/>
    <lineage>
        <taxon>Eukaryota</taxon>
        <taxon>Viridiplantae</taxon>
        <taxon>Streptophyta</taxon>
        <taxon>Embryophyta</taxon>
        <taxon>Tracheophyta</taxon>
        <taxon>Spermatophyta</taxon>
        <taxon>Magnoliopsida</taxon>
        <taxon>eudicotyledons</taxon>
        <taxon>Gunneridae</taxon>
        <taxon>Pentapetalae</taxon>
        <taxon>rosids</taxon>
        <taxon>fabids</taxon>
        <taxon>Malpighiales</taxon>
        <taxon>Linaceae</taxon>
        <taxon>Linum</taxon>
    </lineage>
</organism>